<evidence type="ECO:0000313" key="2">
    <source>
        <dbReference type="Proteomes" id="UP000593573"/>
    </source>
</evidence>
<protein>
    <submittedName>
        <fullName evidence="1">Uncharacterized protein</fullName>
    </submittedName>
</protein>
<organism evidence="1 2">
    <name type="scientific">Gossypium klotzschianum</name>
    <dbReference type="NCBI Taxonomy" id="34286"/>
    <lineage>
        <taxon>Eukaryota</taxon>
        <taxon>Viridiplantae</taxon>
        <taxon>Streptophyta</taxon>
        <taxon>Embryophyta</taxon>
        <taxon>Tracheophyta</taxon>
        <taxon>Spermatophyta</taxon>
        <taxon>Magnoliopsida</taxon>
        <taxon>eudicotyledons</taxon>
        <taxon>Gunneridae</taxon>
        <taxon>Pentapetalae</taxon>
        <taxon>rosids</taxon>
        <taxon>malvids</taxon>
        <taxon>Malvales</taxon>
        <taxon>Malvaceae</taxon>
        <taxon>Malvoideae</taxon>
        <taxon>Gossypium</taxon>
    </lineage>
</organism>
<name>A0A7J8V4C1_9ROSI</name>
<dbReference type="EMBL" id="JABFAB010000009">
    <property type="protein sequence ID" value="MBA0657648.1"/>
    <property type="molecule type" value="Genomic_DNA"/>
</dbReference>
<dbReference type="AlphaFoldDB" id="A0A7J8V4C1"/>
<reference evidence="1 2" key="1">
    <citation type="journal article" date="2019" name="Genome Biol. Evol.">
        <title>Insights into the evolution of the New World diploid cottons (Gossypium, subgenus Houzingenia) based on genome sequencing.</title>
        <authorList>
            <person name="Grover C.E."/>
            <person name="Arick M.A. 2nd"/>
            <person name="Thrash A."/>
            <person name="Conover J.L."/>
            <person name="Sanders W.S."/>
            <person name="Peterson D.G."/>
            <person name="Frelichowski J.E."/>
            <person name="Scheffler J.A."/>
            <person name="Scheffler B.E."/>
            <person name="Wendel J.F."/>
        </authorList>
    </citation>
    <scope>NUCLEOTIDE SEQUENCE [LARGE SCALE GENOMIC DNA]</scope>
    <source>
        <strain evidence="1">57</strain>
        <tissue evidence="1">Leaf</tissue>
    </source>
</reference>
<dbReference type="Proteomes" id="UP000593573">
    <property type="component" value="Unassembled WGS sequence"/>
</dbReference>
<keyword evidence="2" id="KW-1185">Reference proteome</keyword>
<sequence>MLGAYPSPYMYPNPYRFPFLSPIPGGIAQDIIGQLISLPIPIAL</sequence>
<comment type="caution">
    <text evidence="1">The sequence shown here is derived from an EMBL/GenBank/DDBJ whole genome shotgun (WGS) entry which is preliminary data.</text>
</comment>
<gene>
    <name evidence="1" type="ORF">Goklo_009923</name>
</gene>
<accession>A0A7J8V4C1</accession>
<evidence type="ECO:0000313" key="1">
    <source>
        <dbReference type="EMBL" id="MBA0657648.1"/>
    </source>
</evidence>
<proteinExistence type="predicted"/>